<feature type="region of interest" description="Disordered" evidence="4">
    <location>
        <begin position="79"/>
        <end position="223"/>
    </location>
</feature>
<evidence type="ECO:0000259" key="5">
    <source>
        <dbReference type="PROSITE" id="PS50303"/>
    </source>
</evidence>
<feature type="repeat" description="Pumilio" evidence="2">
    <location>
        <begin position="627"/>
        <end position="663"/>
    </location>
</feature>
<evidence type="ECO:0000256" key="4">
    <source>
        <dbReference type="SAM" id="MobiDB-lite"/>
    </source>
</evidence>
<dbReference type="InterPro" id="IPR016024">
    <property type="entry name" value="ARM-type_fold"/>
</dbReference>
<reference evidence="6" key="1">
    <citation type="submission" date="2009-11" db="EMBL/GenBank/DDBJ databases">
        <authorList>
            <consortium name="The Broad Institute Genome Sequencing Platform"/>
            <person name="Ward D."/>
            <person name="Feldgarden M."/>
            <person name="Earl A."/>
            <person name="Young S.K."/>
            <person name="Zeng Q."/>
            <person name="Koehrsen M."/>
            <person name="Alvarado L."/>
            <person name="Berlin A."/>
            <person name="Bochicchio J."/>
            <person name="Borenstein D."/>
            <person name="Chapman S.B."/>
            <person name="Chen Z."/>
            <person name="Engels R."/>
            <person name="Freedman E."/>
            <person name="Gellesch M."/>
            <person name="Goldberg J."/>
            <person name="Griggs A."/>
            <person name="Gujja S."/>
            <person name="Heilman E."/>
            <person name="Heiman D."/>
            <person name="Hepburn T."/>
            <person name="Howarth C."/>
            <person name="Jen D."/>
            <person name="Larson L."/>
            <person name="Lewis B."/>
            <person name="Mehta T."/>
            <person name="Park D."/>
            <person name="Pearson M."/>
            <person name="Roberts A."/>
            <person name="Saif S."/>
            <person name="Shea T."/>
            <person name="Shenoy N."/>
            <person name="Sisk P."/>
            <person name="Stolte C."/>
            <person name="Sykes S."/>
            <person name="Thomson T."/>
            <person name="Walk T."/>
            <person name="White J."/>
            <person name="Yandava C."/>
            <person name="Izard J."/>
            <person name="Baranova O.V."/>
            <person name="Blanton J.M."/>
            <person name="Tanner A.C."/>
            <person name="Dewhirst F.E."/>
            <person name="Haas B."/>
            <person name="Nusbaum C."/>
            <person name="Birren B."/>
        </authorList>
    </citation>
    <scope>NUCLEOTIDE SEQUENCE [LARGE SCALE GENOMIC DNA]</scope>
    <source>
        <strain evidence="6">1-1 BBBD Race 1</strain>
    </source>
</reference>
<dbReference type="PANTHER" id="PTHR12537">
    <property type="entry name" value="RNA BINDING PROTEIN PUMILIO-RELATED"/>
    <property type="match status" value="1"/>
</dbReference>
<dbReference type="GO" id="GO:0010608">
    <property type="term" value="P:post-transcriptional regulation of gene expression"/>
    <property type="evidence" value="ECO:0007669"/>
    <property type="project" value="TreeGrafter"/>
</dbReference>
<dbReference type="SUPFAM" id="SSF48371">
    <property type="entry name" value="ARM repeat"/>
    <property type="match status" value="1"/>
</dbReference>
<dbReference type="PANTHER" id="PTHR12537:SF13">
    <property type="entry name" value="PUMILIO HOMOLOGY DOMAIN FAMILY MEMBER 4"/>
    <property type="match status" value="1"/>
</dbReference>
<feature type="coiled-coil region" evidence="3">
    <location>
        <begin position="390"/>
        <end position="417"/>
    </location>
</feature>
<proteinExistence type="predicted"/>
<feature type="repeat" description="Pumilio" evidence="2">
    <location>
        <begin position="776"/>
        <end position="811"/>
    </location>
</feature>
<dbReference type="EMBL" id="ADAS02000021">
    <property type="protein sequence ID" value="OAV96189.1"/>
    <property type="molecule type" value="Genomic_DNA"/>
</dbReference>
<dbReference type="GO" id="GO:0003729">
    <property type="term" value="F:mRNA binding"/>
    <property type="evidence" value="ECO:0007669"/>
    <property type="project" value="TreeGrafter"/>
</dbReference>
<keyword evidence="3" id="KW-0175">Coiled coil</keyword>
<protein>
    <submittedName>
        <fullName evidence="7">PUM-HD domain-containing protein</fullName>
    </submittedName>
</protein>
<dbReference type="EnsemblFungi" id="PTTG_26411-t43_1">
    <property type="protein sequence ID" value="PTTG_26411-t43_1-p1"/>
    <property type="gene ID" value="PTTG_26411"/>
</dbReference>
<evidence type="ECO:0000256" key="2">
    <source>
        <dbReference type="PROSITE-ProRule" id="PRU00317"/>
    </source>
</evidence>
<reference evidence="6" key="2">
    <citation type="submission" date="2016-05" db="EMBL/GenBank/DDBJ databases">
        <title>Comparative analysis highlights variable genome content of wheat rusts and divergence of the mating loci.</title>
        <authorList>
            <person name="Cuomo C.A."/>
            <person name="Bakkeren G."/>
            <person name="Szabo L."/>
            <person name="Khalil H."/>
            <person name="Joly D."/>
            <person name="Goldberg J."/>
            <person name="Young S."/>
            <person name="Zeng Q."/>
            <person name="Fellers J."/>
        </authorList>
    </citation>
    <scope>NUCLEOTIDE SEQUENCE [LARGE SCALE GENOMIC DNA]</scope>
    <source>
        <strain evidence="6">1-1 BBBD Race 1</strain>
    </source>
</reference>
<dbReference type="OrthoDB" id="668540at2759"/>
<dbReference type="InterPro" id="IPR011989">
    <property type="entry name" value="ARM-like"/>
</dbReference>
<accession>A0A180GUY5</accession>
<dbReference type="STRING" id="630390.A0A180GUY5"/>
<feature type="region of interest" description="Disordered" evidence="4">
    <location>
        <begin position="244"/>
        <end position="285"/>
    </location>
</feature>
<organism evidence="6">
    <name type="scientific">Puccinia triticina (isolate 1-1 / race 1 (BBBD))</name>
    <name type="common">Brown leaf rust fungus</name>
    <dbReference type="NCBI Taxonomy" id="630390"/>
    <lineage>
        <taxon>Eukaryota</taxon>
        <taxon>Fungi</taxon>
        <taxon>Dikarya</taxon>
        <taxon>Basidiomycota</taxon>
        <taxon>Pucciniomycotina</taxon>
        <taxon>Pucciniomycetes</taxon>
        <taxon>Pucciniales</taxon>
        <taxon>Pucciniaceae</taxon>
        <taxon>Puccinia</taxon>
    </lineage>
</organism>
<evidence type="ECO:0000313" key="6">
    <source>
        <dbReference type="EMBL" id="OAV96189.1"/>
    </source>
</evidence>
<feature type="compositionally biased region" description="Pro residues" evidence="4">
    <location>
        <begin position="182"/>
        <end position="199"/>
    </location>
</feature>
<dbReference type="InterPro" id="IPR001313">
    <property type="entry name" value="Pumilio_RNA-bd_rpt"/>
</dbReference>
<dbReference type="Gene3D" id="1.25.10.10">
    <property type="entry name" value="Leucine-rich Repeat Variant"/>
    <property type="match status" value="1"/>
</dbReference>
<evidence type="ECO:0000313" key="7">
    <source>
        <dbReference type="EnsemblFungi" id="PTTG_26411-t43_1-p1"/>
    </source>
</evidence>
<keyword evidence="8" id="KW-1185">Reference proteome</keyword>
<sequence length="924" mass="100356">MSITNLLLNKFPDSSVSSTPISSMTAQNKDQNQLSNLYNQSMAPGKPLFTERGLSVLTGSRASPDAAMPSAISEPVRSVGAIGSSRPGPRLPDHGQTHFGHISNSGLKNPIWPEADGTAGRVPSSNPRELIPVREEPTAATGGTISSGGYTLSSSMWAAPPSNGATHPSHPDKRNNHSNFRPVPPLKEPDTTPNPPHQQPEPVASLDRPTNSPPNQISTAPHPSADLALSRIDGNAILGSPALSFTQTSSAPSTGRSFLTPDGGMSHPPRNRMFNGYSVSPDENSSYSHPLKKFDARYHSAHAFAFENPSNEPTWSLPMSFGEEAFYSKSNVTKSKNLSADSGLRPKSPGVWRPLDAPLPNLSNCSPPANQPRPSLASPLTVQPNTNELVNQLLLRIEQLERKTVKQDQEIHQLKANISLVGAQSQREHQANVKLVNNVPTGNNFQANLQAGNAFPSPLHNRLVPLVNPANLNNPNVTPALNVEANPTNGLPISQNNPPPLAPRQPDETSCPIAPGISPVVVSGFPPRQFGPLDYSTLRINSIGTGASMVPQSLQNAIPTHVAPPSNGPGIVNYRALLAGDTDCDYEYFIRRITKHNDQQASIFMQQKLKQSALTQSAEKPRQEITRLVIDYSLELMTNRFGNFLVSRAIEHATSGERLELAERICGQIVTLAQDTFATHCLQKMIDVDEEGENHVRRMVSQELLKKKETVTHKSAGHVWARLLNGAGKSGGLERSLNELLKGEWAATAKDEVGSLIVQSVLENWNETAKADVVEELLSDIYSCAVQQWGNFVILHLIEHSTGAIQKKLFERLTETQLACELSIDNFGAKAIEKVLKVSGMESRIVEDYVKSICEYGHGRPALIDIACHQAGAQVLTLLFTSAPNSIRDLMIQTVRRNGVTMKSSKAGSKIWFLVERTRAWVGH</sequence>
<dbReference type="PROSITE" id="PS50303">
    <property type="entry name" value="PUM_HD"/>
    <property type="match status" value="1"/>
</dbReference>
<dbReference type="GO" id="GO:0005737">
    <property type="term" value="C:cytoplasm"/>
    <property type="evidence" value="ECO:0007669"/>
    <property type="project" value="TreeGrafter"/>
</dbReference>
<feature type="domain" description="PUM-HD" evidence="5">
    <location>
        <begin position="558"/>
        <end position="919"/>
    </location>
</feature>
<evidence type="ECO:0000256" key="3">
    <source>
        <dbReference type="SAM" id="Coils"/>
    </source>
</evidence>
<dbReference type="InterPro" id="IPR033133">
    <property type="entry name" value="PUM-HD"/>
</dbReference>
<feature type="repeat" description="Pumilio" evidence="2">
    <location>
        <begin position="664"/>
        <end position="701"/>
    </location>
</feature>
<reference evidence="7" key="4">
    <citation type="submission" date="2025-05" db="UniProtKB">
        <authorList>
            <consortium name="EnsemblFungi"/>
        </authorList>
    </citation>
    <scope>IDENTIFICATION</scope>
    <source>
        <strain evidence="7">isolate 1-1 / race 1 (BBBD)</strain>
    </source>
</reference>
<reference evidence="7 8" key="3">
    <citation type="journal article" date="2017" name="G3 (Bethesda)">
        <title>Comparative analysis highlights variable genome content of wheat rusts and divergence of the mating loci.</title>
        <authorList>
            <person name="Cuomo C.A."/>
            <person name="Bakkeren G."/>
            <person name="Khalil H.B."/>
            <person name="Panwar V."/>
            <person name="Joly D."/>
            <person name="Linning R."/>
            <person name="Sakthikumar S."/>
            <person name="Song X."/>
            <person name="Adiconis X."/>
            <person name="Fan L."/>
            <person name="Goldberg J.M."/>
            <person name="Levin J.Z."/>
            <person name="Young S."/>
            <person name="Zeng Q."/>
            <person name="Anikster Y."/>
            <person name="Bruce M."/>
            <person name="Wang M."/>
            <person name="Yin C."/>
            <person name="McCallum B."/>
            <person name="Szabo L.J."/>
            <person name="Hulbert S."/>
            <person name="Chen X."/>
            <person name="Fellers J.P."/>
        </authorList>
    </citation>
    <scope>NUCLEOTIDE SEQUENCE</scope>
    <source>
        <strain evidence="7">isolate 1-1 / race 1 (BBBD)</strain>
        <strain evidence="8">Isolate 1-1 / race 1 (BBBD)</strain>
    </source>
</reference>
<dbReference type="Pfam" id="PF00806">
    <property type="entry name" value="PUF"/>
    <property type="match status" value="4"/>
</dbReference>
<dbReference type="Proteomes" id="UP000005240">
    <property type="component" value="Unassembled WGS sequence"/>
</dbReference>
<feature type="compositionally biased region" description="Polar residues" evidence="4">
    <location>
        <begin position="208"/>
        <end position="221"/>
    </location>
</feature>
<dbReference type="SMART" id="SM00025">
    <property type="entry name" value="Pumilio"/>
    <property type="match status" value="6"/>
</dbReference>
<evidence type="ECO:0000256" key="1">
    <source>
        <dbReference type="ARBA" id="ARBA00022737"/>
    </source>
</evidence>
<name>A0A180GUY5_PUCT1</name>
<evidence type="ECO:0000313" key="8">
    <source>
        <dbReference type="Proteomes" id="UP000005240"/>
    </source>
</evidence>
<feature type="repeat" description="Pumilio" evidence="2">
    <location>
        <begin position="739"/>
        <end position="775"/>
    </location>
</feature>
<gene>
    <name evidence="6" type="ORF">PTTG_26411</name>
</gene>
<keyword evidence="1" id="KW-0677">Repeat</keyword>
<dbReference type="AlphaFoldDB" id="A0A180GUY5"/>
<dbReference type="PROSITE" id="PS50302">
    <property type="entry name" value="PUM"/>
    <property type="match status" value="4"/>
</dbReference>
<feature type="compositionally biased region" description="Low complexity" evidence="4">
    <location>
        <begin position="138"/>
        <end position="155"/>
    </location>
</feature>
<dbReference type="VEuPathDB" id="FungiDB:PTTG_26411"/>
<feature type="region of interest" description="Disordered" evidence="4">
    <location>
        <begin position="333"/>
        <end position="381"/>
    </location>
</feature>
<feature type="compositionally biased region" description="Polar residues" evidence="4">
    <location>
        <begin position="244"/>
        <end position="257"/>
    </location>
</feature>